<feature type="region of interest" description="Disordered" evidence="1">
    <location>
        <begin position="1"/>
        <end position="86"/>
    </location>
</feature>
<dbReference type="EMBL" id="JACAZF010000008">
    <property type="protein sequence ID" value="KAF7297523.1"/>
    <property type="molecule type" value="Genomic_DNA"/>
</dbReference>
<feature type="compositionally biased region" description="Low complexity" evidence="1">
    <location>
        <begin position="475"/>
        <end position="487"/>
    </location>
</feature>
<feature type="compositionally biased region" description="Polar residues" evidence="1">
    <location>
        <begin position="319"/>
        <end position="331"/>
    </location>
</feature>
<dbReference type="PROSITE" id="PS51061">
    <property type="entry name" value="R3H"/>
    <property type="match status" value="1"/>
</dbReference>
<protein>
    <recommendedName>
        <fullName evidence="6">Protein SQS1</fullName>
    </recommendedName>
</protein>
<dbReference type="Proteomes" id="UP000636479">
    <property type="component" value="Unassembled WGS sequence"/>
</dbReference>
<feature type="compositionally biased region" description="Acidic residues" evidence="1">
    <location>
        <begin position="645"/>
        <end position="661"/>
    </location>
</feature>
<keyword evidence="5" id="KW-1185">Reference proteome</keyword>
<feature type="compositionally biased region" description="Basic residues" evidence="1">
    <location>
        <begin position="1"/>
        <end position="21"/>
    </location>
</feature>
<dbReference type="InterPro" id="IPR001374">
    <property type="entry name" value="R3H_dom"/>
</dbReference>
<feature type="compositionally biased region" description="Basic and acidic residues" evidence="1">
    <location>
        <begin position="306"/>
        <end position="318"/>
    </location>
</feature>
<organism evidence="4 5">
    <name type="scientific">Mycena indigotica</name>
    <dbReference type="NCBI Taxonomy" id="2126181"/>
    <lineage>
        <taxon>Eukaryota</taxon>
        <taxon>Fungi</taxon>
        <taxon>Dikarya</taxon>
        <taxon>Basidiomycota</taxon>
        <taxon>Agaricomycotina</taxon>
        <taxon>Agaricomycetes</taxon>
        <taxon>Agaricomycetidae</taxon>
        <taxon>Agaricales</taxon>
        <taxon>Marasmiineae</taxon>
        <taxon>Mycenaceae</taxon>
        <taxon>Mycena</taxon>
    </lineage>
</organism>
<dbReference type="SMART" id="SM00443">
    <property type="entry name" value="G_patch"/>
    <property type="match status" value="1"/>
</dbReference>
<dbReference type="GO" id="GO:0003676">
    <property type="term" value="F:nucleic acid binding"/>
    <property type="evidence" value="ECO:0007669"/>
    <property type="project" value="UniProtKB-UniRule"/>
</dbReference>
<comment type="caution">
    <text evidence="4">The sequence shown here is derived from an EMBL/GenBank/DDBJ whole genome shotgun (WGS) entry which is preliminary data.</text>
</comment>
<sequence>MDRGRNHNQRGRGRGRGRGGRGGRGGQERGGSGKGGRGRGTGGGGPGRGTGTARGGSGADFAGGPAVNIGRGGNGRGRSRGGPQYNLSVERNTMLQLYPDYTTGVPLPSHSASSSPSQRGYRGRGIGSPQRGRGFGKHNRQGPLSTLLSSSYLQPIVFVRSVYTTTLFENEDDEELMQPLVEDVGDDENEHVPTADRVARVFSGSLPPLLDLSGDEEQLEEIDFSDLGRIQAQVDAAAAAGVPLTTAKDVAVVEEKFTGIWINKPAIIDASIISSSSLTHNEPTIAPPSPEPPFPSAGNDVPGEPSLRESEQAFDDSRSAQIVTDSSNVHSPPSPEPPLFFVDTSPTPITAAEAPPPGAEASLSQLLDRHRTSQLEEDEEIIVYVAPHPRTASRLDRTPSPETPSSRAIDLATAATSVLTGIEPPAFSSVSFSVLPTASTSSPRKPPPTAALTAHGRKKAKIQAQGLGKRVQRRAGAFGASAAILAEARLREEDPRKNQRRKGDSDVDWGDSDEDEGADEDTGMLVDPDLDPSALARFARGLLSQEGGRWVTMDDVEDEIKMREEDESELVSGESGEDSGSESDEDPIVCAEEAAMVGESSLSEEDDMSDSDYSEDLDQSPRAAFQTKLDRARQAAKGKQKADEESMEMEELFWDESEDDEFLEPTWREKDDDFAAEIQAILDENGDILASSSPRGRKALFKAAVNGDIDFDDIDFKPAKRGKKKRDDIPAELQDIWDRDRAKKAENKQRRALARLELAADPMAAHKGGKKGRKAMLAAARVDPTITVLPNRVIDLTTLVQQIRRFVADLGGPANMSLPPTDKATRASVHELANAFGLKSVSKGKGMARYTTLTKTTRTGIRVDEKKIGWICRRGGARGASFVNVQGADKGKGPAMPRHKDGDEVGKAAPKIGESNLGFKMLASMGWSEGQRIGAAADGLHVPLKAVIKNSKLGLGAMR</sequence>
<dbReference type="InterPro" id="IPR000467">
    <property type="entry name" value="G_patch_dom"/>
</dbReference>
<evidence type="ECO:0000313" key="5">
    <source>
        <dbReference type="Proteomes" id="UP000636479"/>
    </source>
</evidence>
<dbReference type="Gene3D" id="3.30.1370.50">
    <property type="entry name" value="R3H-like domain"/>
    <property type="match status" value="1"/>
</dbReference>
<evidence type="ECO:0000259" key="2">
    <source>
        <dbReference type="PROSITE" id="PS50174"/>
    </source>
</evidence>
<dbReference type="RefSeq" id="XP_037217882.1">
    <property type="nucleotide sequence ID" value="XM_037366470.1"/>
</dbReference>
<dbReference type="Pfam" id="PF01585">
    <property type="entry name" value="G-patch"/>
    <property type="match status" value="1"/>
</dbReference>
<feature type="region of interest" description="Disordered" evidence="1">
    <location>
        <begin position="279"/>
        <end position="345"/>
    </location>
</feature>
<dbReference type="AlphaFoldDB" id="A0A8H6SDL7"/>
<reference evidence="4" key="1">
    <citation type="submission" date="2020-05" db="EMBL/GenBank/DDBJ databases">
        <title>Mycena genomes resolve the evolution of fungal bioluminescence.</title>
        <authorList>
            <person name="Tsai I.J."/>
        </authorList>
    </citation>
    <scope>NUCLEOTIDE SEQUENCE</scope>
    <source>
        <strain evidence="4">171206Taipei</strain>
    </source>
</reference>
<gene>
    <name evidence="4" type="ORF">MIND_00986500</name>
</gene>
<evidence type="ECO:0000256" key="1">
    <source>
        <dbReference type="SAM" id="MobiDB-lite"/>
    </source>
</evidence>
<feature type="domain" description="R3H" evidence="3">
    <location>
        <begin position="790"/>
        <end position="857"/>
    </location>
</feature>
<dbReference type="PANTHER" id="PTHR14195">
    <property type="entry name" value="G PATCH DOMAIN CONTAINING PROTEIN 2"/>
    <property type="match status" value="1"/>
</dbReference>
<dbReference type="OrthoDB" id="21470at2759"/>
<feature type="compositionally biased region" description="Low complexity" evidence="1">
    <location>
        <begin position="106"/>
        <end position="117"/>
    </location>
</feature>
<dbReference type="InterPro" id="IPR051189">
    <property type="entry name" value="Splicing_assoc_domain"/>
</dbReference>
<evidence type="ECO:0000313" key="4">
    <source>
        <dbReference type="EMBL" id="KAF7297523.1"/>
    </source>
</evidence>
<feature type="compositionally biased region" description="Acidic residues" evidence="1">
    <location>
        <begin position="565"/>
        <end position="587"/>
    </location>
</feature>
<dbReference type="GeneID" id="59348986"/>
<feature type="compositionally biased region" description="Basic and acidic residues" evidence="1">
    <location>
        <begin position="488"/>
        <end position="505"/>
    </location>
</feature>
<evidence type="ECO:0008006" key="6">
    <source>
        <dbReference type="Google" id="ProtNLM"/>
    </source>
</evidence>
<dbReference type="SMART" id="SM00393">
    <property type="entry name" value="R3H"/>
    <property type="match status" value="1"/>
</dbReference>
<feature type="compositionally biased region" description="Acidic residues" evidence="1">
    <location>
        <begin position="506"/>
        <end position="522"/>
    </location>
</feature>
<dbReference type="InterPro" id="IPR036867">
    <property type="entry name" value="R3H_dom_sf"/>
</dbReference>
<accession>A0A8H6SDL7</accession>
<feature type="compositionally biased region" description="Acidic residues" evidence="1">
    <location>
        <begin position="602"/>
        <end position="618"/>
    </location>
</feature>
<name>A0A8H6SDL7_9AGAR</name>
<feature type="domain" description="G-patch" evidence="2">
    <location>
        <begin position="914"/>
        <end position="959"/>
    </location>
</feature>
<dbReference type="SUPFAM" id="SSF82708">
    <property type="entry name" value="R3H domain"/>
    <property type="match status" value="1"/>
</dbReference>
<evidence type="ECO:0000259" key="3">
    <source>
        <dbReference type="PROSITE" id="PS51061"/>
    </source>
</evidence>
<dbReference type="Pfam" id="PF01424">
    <property type="entry name" value="R3H"/>
    <property type="match status" value="1"/>
</dbReference>
<dbReference type="PROSITE" id="PS50174">
    <property type="entry name" value="G_PATCH"/>
    <property type="match status" value="1"/>
</dbReference>
<proteinExistence type="predicted"/>
<feature type="region of interest" description="Disordered" evidence="1">
    <location>
        <begin position="100"/>
        <end position="141"/>
    </location>
</feature>
<feature type="compositionally biased region" description="Pro residues" evidence="1">
    <location>
        <begin position="285"/>
        <end position="295"/>
    </location>
</feature>
<feature type="compositionally biased region" description="Gly residues" evidence="1">
    <location>
        <begin position="22"/>
        <end position="58"/>
    </location>
</feature>
<feature type="region of interest" description="Disordered" evidence="1">
    <location>
        <begin position="546"/>
        <end position="661"/>
    </location>
</feature>
<feature type="region of interest" description="Disordered" evidence="1">
    <location>
        <begin position="436"/>
        <end position="530"/>
    </location>
</feature>